<keyword evidence="2" id="KW-1185">Reference proteome</keyword>
<dbReference type="EMBL" id="MG757153">
    <property type="protein sequence ID" value="AVD99238.1"/>
    <property type="molecule type" value="Genomic_DNA"/>
</dbReference>
<proteinExistence type="predicted"/>
<organism evidence="1 2">
    <name type="scientific">Streptomyces phage BillNye</name>
    <dbReference type="NCBI Taxonomy" id="2079426"/>
    <lineage>
        <taxon>Viruses</taxon>
        <taxon>Duplodnaviria</taxon>
        <taxon>Heunggongvirae</taxon>
        <taxon>Uroviricota</taxon>
        <taxon>Caudoviricetes</taxon>
        <taxon>Stanwilliamsviridae</taxon>
        <taxon>Loccivirinae</taxon>
        <taxon>Wilnyevirus</taxon>
        <taxon>Wilnyevirus billnye</taxon>
    </lineage>
</organism>
<reference evidence="1 2" key="1">
    <citation type="submission" date="2018-01" db="EMBL/GenBank/DDBJ databases">
        <authorList>
            <person name="Grinwald M.F."/>
            <person name="Tasoff P."/>
            <person name="Simpson K.F."/>
            <person name="Vasser A."/>
            <person name="Shaffer C.D."/>
            <person name="Weston-Hafer K.A."/>
            <person name="Russell D.A."/>
            <person name="Pope W.H."/>
            <person name="Jacobs-Sera D."/>
            <person name="Hendrix R.W."/>
            <person name="Hatfull G.F."/>
        </authorList>
    </citation>
    <scope>NUCLEOTIDE SEQUENCE [LARGE SCALE GENOMIC DNA]</scope>
</reference>
<name>A0A2L1IVN7_9CAUD</name>
<dbReference type="Proteomes" id="UP000241925">
    <property type="component" value="Segment"/>
</dbReference>
<evidence type="ECO:0000313" key="2">
    <source>
        <dbReference type="Proteomes" id="UP000241925"/>
    </source>
</evidence>
<dbReference type="OrthoDB" id="49at10239"/>
<protein>
    <submittedName>
        <fullName evidence="1">Minor tail protein</fullName>
    </submittedName>
</protein>
<gene>
    <name evidence="1" type="ORF">SEA_BILLNYE_36</name>
</gene>
<dbReference type="Gene3D" id="2.60.120.560">
    <property type="entry name" value="Exo-inulinase, domain 1"/>
    <property type="match status" value="1"/>
</dbReference>
<sequence>MLTSSTQLQNALKQASVLRSTPRVIAEWNHNRYTPIQTVDNYGYAEEDNGYDLQVYPIDSITQPLRPTAGLLKARANEGGVVQGYGDTVRGYRTYTASPGAKYKYWTSPAQATDTAYTGGGYVLPETVQPYVLYSQPALTNKLYICLENSWANPKIWDIQITTDGSTWTTVASDLVPNDSGQVILYRQENGSWTSTVNRGSAVYIRGIRLVVRSMARLHSWFNLIELGARLEQDLSDRLIDYSVKHEMGDSDLVTPIGIASSNTGSITLSNIDGIFNYDNADSPYHGLIDANVKFTLDIGIDISTWGGSGYEYVRQATMYSEAWGGGEETVQINLKDSTKFLQEITPLPELMENVTIGMAIWRILDSVGFIDYNYSKAAETNATRISYYWTNDEQTVWDQIQELCRTTQSACWFDEYGILQIKTRDSAFNKSAPVSWTFDYAQNGTKQPDIIDVNVADNFEANKVNVKYTTTKLAEDAQGRPISEIVWQPEGDVVLRSSSLTTDMTATDTRFWIDKKDIAVWPYEGMVNIRGELIKYKGKGYRYYPKGGSYTGNVDNDTIFKVIYSLDEKNEIDRELSSEWHGWRNYFTGYMRVEERGYDITTPKSHTVIPTIWKENGAYIGKHGGTQKLWNGGIKFMPADSVMRLSTAGKKGLDSTWWYTARRGGVPNEAPRYVGTRLKFPSGQGNKHYIAGIWMWGDTGSNDMYGVEITTTKEASKVRSRKNEISIVRRKGNGEFKRLTKGAAFAVSENQWFDLDVSMVNGDWAVFVNGTLAIKYSDNSTLLTKTGRCGLYTRGYTTADFEYFYSLADGGLQDSDLDNSSFLDIIRGGYFSSQYWKDCVYKTTWKFSYKRRGKKTTKQKVWYDQRYFDEFGMTVHEVRPYEVTFEKSPVLYSSLYLSNSDQVVCDEYFNDPFKAKFVLANADLGNAIVNGDDSMTYGKDNVVTQKMVITGRTVQRAEPKDYTVKNDQAIRARGEITLDFQSDWIQSEAAAKSLGDWIVDNWSEPCDEVEVTAHGNPLLQVGDIVAVNYPPKDMAASTHKYFVLAVEQQWDDGPATQLSLRRARI</sequence>
<evidence type="ECO:0000313" key="1">
    <source>
        <dbReference type="EMBL" id="AVD99238.1"/>
    </source>
</evidence>
<accession>A0A2L1IVN7</accession>